<protein>
    <submittedName>
        <fullName evidence="2">DUF3786 domain-containing protein</fullName>
    </submittedName>
</protein>
<feature type="domain" description="DUF3786" evidence="1">
    <location>
        <begin position="26"/>
        <end position="207"/>
    </location>
</feature>
<comment type="caution">
    <text evidence="2">The sequence shown here is derived from an EMBL/GenBank/DDBJ whole genome shotgun (WGS) entry which is preliminary data.</text>
</comment>
<gene>
    <name evidence="2" type="ORF">IAB71_11150</name>
</gene>
<dbReference type="Proteomes" id="UP000824169">
    <property type="component" value="Unassembled WGS sequence"/>
</dbReference>
<accession>A0A9D1P5H3</accession>
<dbReference type="EMBL" id="DVOO01000033">
    <property type="protein sequence ID" value="HIV26316.1"/>
    <property type="molecule type" value="Genomic_DNA"/>
</dbReference>
<organism evidence="2 3">
    <name type="scientific">Candidatus Scatomonas pullistercoris</name>
    <dbReference type="NCBI Taxonomy" id="2840920"/>
    <lineage>
        <taxon>Bacteria</taxon>
        <taxon>Bacillati</taxon>
        <taxon>Bacillota</taxon>
        <taxon>Clostridia</taxon>
        <taxon>Lachnospirales</taxon>
        <taxon>Lachnospiraceae</taxon>
        <taxon>Lachnospiraceae incertae sedis</taxon>
        <taxon>Candidatus Scatomonas</taxon>
    </lineage>
</organism>
<evidence type="ECO:0000313" key="3">
    <source>
        <dbReference type="Proteomes" id="UP000824169"/>
    </source>
</evidence>
<name>A0A9D1P5H3_9FIRM</name>
<reference evidence="2" key="2">
    <citation type="journal article" date="2021" name="PeerJ">
        <title>Extensive microbial diversity within the chicken gut microbiome revealed by metagenomics and culture.</title>
        <authorList>
            <person name="Gilroy R."/>
            <person name="Ravi A."/>
            <person name="Getino M."/>
            <person name="Pursley I."/>
            <person name="Horton D.L."/>
            <person name="Alikhan N.F."/>
            <person name="Baker D."/>
            <person name="Gharbi K."/>
            <person name="Hall N."/>
            <person name="Watson M."/>
            <person name="Adriaenssens E.M."/>
            <person name="Foster-Nyarko E."/>
            <person name="Jarju S."/>
            <person name="Secka A."/>
            <person name="Antonio M."/>
            <person name="Oren A."/>
            <person name="Chaudhuri R.R."/>
            <person name="La Ragione R."/>
            <person name="Hildebrand F."/>
            <person name="Pallen M.J."/>
        </authorList>
    </citation>
    <scope>NUCLEOTIDE SEQUENCE</scope>
    <source>
        <strain evidence="2">CHK188-20938</strain>
    </source>
</reference>
<dbReference type="AlphaFoldDB" id="A0A9D1P5H3"/>
<reference evidence="2" key="1">
    <citation type="submission" date="2020-10" db="EMBL/GenBank/DDBJ databases">
        <authorList>
            <person name="Gilroy R."/>
        </authorList>
    </citation>
    <scope>NUCLEOTIDE SEQUENCE</scope>
    <source>
        <strain evidence="2">CHK188-20938</strain>
    </source>
</reference>
<dbReference type="InterPro" id="IPR024264">
    <property type="entry name" value="DUF3786"/>
</dbReference>
<sequence length="214" mass="24841">MDFPYEKDSKERMPYEHYMEIYRQLNPEDISRRTNIPYDAAAQTFTLRLMGVTYQVSWPDYKVRHLDREEFQYYPLENAPNARILVLRFLTEGAAAPASGKFLTYREIPWGEVYFKQFQGRCLFRLAYGFGNKLQKFREVMEKLGAKQLSHGDAGYAFEFLNGLYLQFLLWEGDEEFPPSAQILFSDNFPVAFVMGEDMAVVGDVSIGALKALS</sequence>
<evidence type="ECO:0000259" key="1">
    <source>
        <dbReference type="Pfam" id="PF12654"/>
    </source>
</evidence>
<dbReference type="Pfam" id="PF12654">
    <property type="entry name" value="DUF3786"/>
    <property type="match status" value="1"/>
</dbReference>
<evidence type="ECO:0000313" key="2">
    <source>
        <dbReference type="EMBL" id="HIV26316.1"/>
    </source>
</evidence>
<proteinExistence type="predicted"/>